<dbReference type="GO" id="GO:0016705">
    <property type="term" value="F:oxidoreductase activity, acting on paired donors, with incorporation or reduction of molecular oxygen"/>
    <property type="evidence" value="ECO:0007669"/>
    <property type="project" value="InterPro"/>
</dbReference>
<proteinExistence type="inferred from homology"/>
<evidence type="ECO:0008006" key="12">
    <source>
        <dbReference type="Google" id="ProtNLM"/>
    </source>
</evidence>
<dbReference type="Gene3D" id="1.10.630.10">
    <property type="entry name" value="Cytochrome P450"/>
    <property type="match status" value="1"/>
</dbReference>
<dbReference type="InterPro" id="IPR001128">
    <property type="entry name" value="Cyt_P450"/>
</dbReference>
<dbReference type="SUPFAM" id="SSF48264">
    <property type="entry name" value="Cytochrome P450"/>
    <property type="match status" value="1"/>
</dbReference>
<evidence type="ECO:0000256" key="4">
    <source>
        <dbReference type="ARBA" id="ARBA00022723"/>
    </source>
</evidence>
<dbReference type="STRING" id="1073089.A0A1L9RFK9"/>
<dbReference type="GO" id="GO:0004497">
    <property type="term" value="F:monooxygenase activity"/>
    <property type="evidence" value="ECO:0007669"/>
    <property type="project" value="UniProtKB-KW"/>
</dbReference>
<feature type="binding site" description="axial binding residue" evidence="7">
    <location>
        <position position="419"/>
    </location>
    <ligand>
        <name>heme</name>
        <dbReference type="ChEBI" id="CHEBI:30413"/>
    </ligand>
    <ligandPart>
        <name>Fe</name>
        <dbReference type="ChEBI" id="CHEBI:18248"/>
    </ligandPart>
</feature>
<evidence type="ECO:0000256" key="5">
    <source>
        <dbReference type="ARBA" id="ARBA00023002"/>
    </source>
</evidence>
<gene>
    <name evidence="10" type="ORF">ASPWEDRAFT_173096</name>
</gene>
<evidence type="ECO:0000313" key="10">
    <source>
        <dbReference type="EMBL" id="OJJ33658.1"/>
    </source>
</evidence>
<keyword evidence="6 7" id="KW-0408">Iron</keyword>
<evidence type="ECO:0000256" key="9">
    <source>
        <dbReference type="SAM" id="SignalP"/>
    </source>
</evidence>
<accession>A0A1L9RFK9</accession>
<evidence type="ECO:0000256" key="3">
    <source>
        <dbReference type="ARBA" id="ARBA00022617"/>
    </source>
</evidence>
<feature type="signal peptide" evidence="9">
    <location>
        <begin position="1"/>
        <end position="19"/>
    </location>
</feature>
<dbReference type="InterPro" id="IPR002401">
    <property type="entry name" value="Cyt_P450_E_grp-I"/>
</dbReference>
<dbReference type="OrthoDB" id="1470350at2759"/>
<evidence type="ECO:0000256" key="6">
    <source>
        <dbReference type="ARBA" id="ARBA00023004"/>
    </source>
</evidence>
<evidence type="ECO:0000256" key="2">
    <source>
        <dbReference type="ARBA" id="ARBA00010617"/>
    </source>
</evidence>
<feature type="chain" id="PRO_5012182941" description="Cytochrome P450" evidence="9">
    <location>
        <begin position="20"/>
        <end position="475"/>
    </location>
</feature>
<keyword evidence="11" id="KW-1185">Reference proteome</keyword>
<dbReference type="InterPro" id="IPR036396">
    <property type="entry name" value="Cyt_P450_sf"/>
</dbReference>
<dbReference type="PROSITE" id="PS00086">
    <property type="entry name" value="CYTOCHROME_P450"/>
    <property type="match status" value="1"/>
</dbReference>
<dbReference type="GO" id="GO:0005506">
    <property type="term" value="F:iron ion binding"/>
    <property type="evidence" value="ECO:0007669"/>
    <property type="project" value="InterPro"/>
</dbReference>
<keyword evidence="4 7" id="KW-0479">Metal-binding</keyword>
<dbReference type="CDD" id="cd11059">
    <property type="entry name" value="CYP_fungal"/>
    <property type="match status" value="1"/>
</dbReference>
<dbReference type="PANTHER" id="PTHR24305:SF96">
    <property type="entry name" value="CYTOCHROME P450 MONOOXYGENASE STCB-RELATED"/>
    <property type="match status" value="1"/>
</dbReference>
<evidence type="ECO:0000256" key="8">
    <source>
        <dbReference type="RuleBase" id="RU000461"/>
    </source>
</evidence>
<reference evidence="11" key="1">
    <citation type="journal article" date="2017" name="Genome Biol.">
        <title>Comparative genomics reveals high biological diversity and specific adaptations in the industrially and medically important fungal genus Aspergillus.</title>
        <authorList>
            <person name="de Vries R.P."/>
            <person name="Riley R."/>
            <person name="Wiebenga A."/>
            <person name="Aguilar-Osorio G."/>
            <person name="Amillis S."/>
            <person name="Uchima C.A."/>
            <person name="Anderluh G."/>
            <person name="Asadollahi M."/>
            <person name="Askin M."/>
            <person name="Barry K."/>
            <person name="Battaglia E."/>
            <person name="Bayram O."/>
            <person name="Benocci T."/>
            <person name="Braus-Stromeyer S.A."/>
            <person name="Caldana C."/>
            <person name="Canovas D."/>
            <person name="Cerqueira G.C."/>
            <person name="Chen F."/>
            <person name="Chen W."/>
            <person name="Choi C."/>
            <person name="Clum A."/>
            <person name="Dos Santos R.A."/>
            <person name="Damasio A.R."/>
            <person name="Diallinas G."/>
            <person name="Emri T."/>
            <person name="Fekete E."/>
            <person name="Flipphi M."/>
            <person name="Freyberg S."/>
            <person name="Gallo A."/>
            <person name="Gournas C."/>
            <person name="Habgood R."/>
            <person name="Hainaut M."/>
            <person name="Harispe M.L."/>
            <person name="Henrissat B."/>
            <person name="Hilden K.S."/>
            <person name="Hope R."/>
            <person name="Hossain A."/>
            <person name="Karabika E."/>
            <person name="Karaffa L."/>
            <person name="Karanyi Z."/>
            <person name="Krasevec N."/>
            <person name="Kuo A."/>
            <person name="Kusch H."/>
            <person name="LaButti K."/>
            <person name="Lagendijk E.L."/>
            <person name="Lapidus A."/>
            <person name="Levasseur A."/>
            <person name="Lindquist E."/>
            <person name="Lipzen A."/>
            <person name="Logrieco A.F."/>
            <person name="MacCabe A."/>
            <person name="Maekelae M.R."/>
            <person name="Malavazi I."/>
            <person name="Melin P."/>
            <person name="Meyer V."/>
            <person name="Mielnichuk N."/>
            <person name="Miskei M."/>
            <person name="Molnar A.P."/>
            <person name="Mule G."/>
            <person name="Ngan C.Y."/>
            <person name="Orejas M."/>
            <person name="Orosz E."/>
            <person name="Ouedraogo J.P."/>
            <person name="Overkamp K.M."/>
            <person name="Park H.-S."/>
            <person name="Perrone G."/>
            <person name="Piumi F."/>
            <person name="Punt P.J."/>
            <person name="Ram A.F."/>
            <person name="Ramon A."/>
            <person name="Rauscher S."/>
            <person name="Record E."/>
            <person name="Riano-Pachon D.M."/>
            <person name="Robert V."/>
            <person name="Roehrig J."/>
            <person name="Ruller R."/>
            <person name="Salamov A."/>
            <person name="Salih N.S."/>
            <person name="Samson R.A."/>
            <person name="Sandor E."/>
            <person name="Sanguinetti M."/>
            <person name="Schuetze T."/>
            <person name="Sepcic K."/>
            <person name="Shelest E."/>
            <person name="Sherlock G."/>
            <person name="Sophianopoulou V."/>
            <person name="Squina F.M."/>
            <person name="Sun H."/>
            <person name="Susca A."/>
            <person name="Todd R.B."/>
            <person name="Tsang A."/>
            <person name="Unkles S.E."/>
            <person name="van de Wiele N."/>
            <person name="van Rossen-Uffink D."/>
            <person name="Oliveira J.V."/>
            <person name="Vesth T.C."/>
            <person name="Visser J."/>
            <person name="Yu J.-H."/>
            <person name="Zhou M."/>
            <person name="Andersen M.R."/>
            <person name="Archer D.B."/>
            <person name="Baker S.E."/>
            <person name="Benoit I."/>
            <person name="Brakhage A.A."/>
            <person name="Braus G.H."/>
            <person name="Fischer R."/>
            <person name="Frisvad J.C."/>
            <person name="Goldman G.H."/>
            <person name="Houbraken J."/>
            <person name="Oakley B."/>
            <person name="Pocsi I."/>
            <person name="Scazzocchio C."/>
            <person name="Seiboth B."/>
            <person name="vanKuyk P.A."/>
            <person name="Wortman J."/>
            <person name="Dyer P.S."/>
            <person name="Grigoriev I.V."/>
        </authorList>
    </citation>
    <scope>NUCLEOTIDE SEQUENCE [LARGE SCALE GENOMIC DNA]</scope>
    <source>
        <strain evidence="11">DTO 134E9</strain>
    </source>
</reference>
<dbReference type="Pfam" id="PF00067">
    <property type="entry name" value="p450"/>
    <property type="match status" value="1"/>
</dbReference>
<dbReference type="InterPro" id="IPR050121">
    <property type="entry name" value="Cytochrome_P450_monoxygenase"/>
</dbReference>
<dbReference type="EMBL" id="KV878213">
    <property type="protein sequence ID" value="OJJ33658.1"/>
    <property type="molecule type" value="Genomic_DNA"/>
</dbReference>
<keyword evidence="5 8" id="KW-0560">Oxidoreductase</keyword>
<protein>
    <recommendedName>
        <fullName evidence="12">Cytochrome P450</fullName>
    </recommendedName>
</protein>
<organism evidence="10 11">
    <name type="scientific">Aspergillus wentii DTO 134E9</name>
    <dbReference type="NCBI Taxonomy" id="1073089"/>
    <lineage>
        <taxon>Eukaryota</taxon>
        <taxon>Fungi</taxon>
        <taxon>Dikarya</taxon>
        <taxon>Ascomycota</taxon>
        <taxon>Pezizomycotina</taxon>
        <taxon>Eurotiomycetes</taxon>
        <taxon>Eurotiomycetidae</taxon>
        <taxon>Eurotiales</taxon>
        <taxon>Aspergillaceae</taxon>
        <taxon>Aspergillus</taxon>
        <taxon>Aspergillus subgen. Cremei</taxon>
    </lineage>
</organism>
<dbReference type="PANTHER" id="PTHR24305">
    <property type="entry name" value="CYTOCHROME P450"/>
    <property type="match status" value="1"/>
</dbReference>
<name>A0A1L9RFK9_ASPWE</name>
<dbReference type="Proteomes" id="UP000184383">
    <property type="component" value="Unassembled WGS sequence"/>
</dbReference>
<dbReference type="VEuPathDB" id="FungiDB:ASPWEDRAFT_173096"/>
<dbReference type="InterPro" id="IPR017972">
    <property type="entry name" value="Cyt_P450_CS"/>
</dbReference>
<dbReference type="RefSeq" id="XP_040687334.1">
    <property type="nucleotide sequence ID" value="XM_040831020.1"/>
</dbReference>
<dbReference type="GO" id="GO:0020037">
    <property type="term" value="F:heme binding"/>
    <property type="evidence" value="ECO:0007669"/>
    <property type="project" value="InterPro"/>
</dbReference>
<dbReference type="PRINTS" id="PR00385">
    <property type="entry name" value="P450"/>
</dbReference>
<dbReference type="PRINTS" id="PR00463">
    <property type="entry name" value="EP450I"/>
</dbReference>
<comment type="cofactor">
    <cofactor evidence="1 7">
        <name>heme</name>
        <dbReference type="ChEBI" id="CHEBI:30413"/>
    </cofactor>
</comment>
<keyword evidence="3 7" id="KW-0349">Heme</keyword>
<keyword evidence="9" id="KW-0732">Signal</keyword>
<evidence type="ECO:0000256" key="7">
    <source>
        <dbReference type="PIRSR" id="PIRSR602401-1"/>
    </source>
</evidence>
<dbReference type="AlphaFoldDB" id="A0A1L9RFK9"/>
<evidence type="ECO:0000256" key="1">
    <source>
        <dbReference type="ARBA" id="ARBA00001971"/>
    </source>
</evidence>
<keyword evidence="8" id="KW-0503">Monooxygenase</keyword>
<sequence>MFIPLLLVLLITAIIRVYRNPTSSIPGPWITNWTGLIYDYHFVKGNGAQYVQELHKKYGPVVRVRPNEVDFADLPSVKEIHRIGSGYVKSRWYDTLGGGGIQNLFSMTDPKLHRAHRRLLAWPLSEQALKQQMEPLIRTRVDLTIQRMKEEMKTRQTVDVCKWYLFMAMDVIAELSFGESFDMVKLGKKTEFSLELEKLGGLAALQATWPSVLRLAALVQWPVFKQAMQSTMKMQQCARESIQRYKQRMADPTTKPTLFTQLFDQKADGLSDKHIEDHARIFIIAGSDTTANTLTYLCWSVCRDEQIKQTLLEELTAISDDFTDADLQRLPYLNQVITEALRLYTSAPARLPRAVPDRGAVLGGYHLPAGATVSTQAYTLHRDPTVYPDPQRFNPSRWANPSKTMKDMLMPFGAGTRICIGMHLAQIELRLATASFFRAFPHARVSAREQMSQSDMEQTIYFLMSPRGKRCLLDV</sequence>
<evidence type="ECO:0000313" key="11">
    <source>
        <dbReference type="Proteomes" id="UP000184383"/>
    </source>
</evidence>
<comment type="similarity">
    <text evidence="2 8">Belongs to the cytochrome P450 family.</text>
</comment>
<dbReference type="GeneID" id="63746868"/>